<dbReference type="InterPro" id="IPR018891">
    <property type="entry name" value="AIPR_C"/>
</dbReference>
<organism evidence="3 4">
    <name type="scientific">Chitinophaga oryziterrae</name>
    <dbReference type="NCBI Taxonomy" id="1031224"/>
    <lineage>
        <taxon>Bacteria</taxon>
        <taxon>Pseudomonadati</taxon>
        <taxon>Bacteroidota</taxon>
        <taxon>Chitinophagia</taxon>
        <taxon>Chitinophagales</taxon>
        <taxon>Chitinophagaceae</taxon>
        <taxon>Chitinophaga</taxon>
    </lineage>
</organism>
<keyword evidence="4" id="KW-1185">Reference proteome</keyword>
<dbReference type="Proteomes" id="UP000468388">
    <property type="component" value="Unassembled WGS sequence"/>
</dbReference>
<evidence type="ECO:0000313" key="3">
    <source>
        <dbReference type="EMBL" id="MVT41479.1"/>
    </source>
</evidence>
<dbReference type="EMBL" id="WRXO01000003">
    <property type="protein sequence ID" value="MVT41479.1"/>
    <property type="molecule type" value="Genomic_DNA"/>
</dbReference>
<name>A0A6N8JB37_9BACT</name>
<protein>
    <submittedName>
        <fullName evidence="3">Abortive phage infection protein</fullName>
    </submittedName>
</protein>
<sequence length="803" mass="91572">MMELKELLIYRQQILDESKDADGYTSDEGFLENCLPGLGDTKHIESLDSTDIHCSLDGGSTKVNAYMVNESEERLQIFIVNEESIRPDATDESLMLSQKTVYEKQFNRAISFLKKSIKRQLDQLQDGSPAWILVHQLSSSGFMDQIDVVEIFLLTATVTVQRKVDSITVRNFEFEDENITVSFTRDKKKHTKDLIIIRRLIDINFLYNIYIAKGSRDPLIINFGESPFNNPLPCLRAANEAAFDSYLCAIPATLLAELYKRHSSRLLEKNVRSFLQLKGVNKGMQETIRNEPEKFIAYNNGLTITATDSDLLYKDGTYYIKTLTDFQIVNGGQTTATLYFSQKLGLNIDQIRVMAKINVAKGASEEVLDDLISNISTYSNAQSKVSKVDLRARNPQLMKIKSLSESILTISGRKWFFERAKGEYATLLRINSGKKAQLEKEFPKERRFSKEELAKYFAAWGDKPYAVKKGGEKIFRLFLEDLSGEGKSKKVTIINRGFYEELVARIVLFRELEKIYGTGNNAMGQLRSAVVPYSISVVYAYTNGNKKGLHFDLLKVWKAEKLDDDLRRVFKNLMELMNKLIKKYAQSDDLGEYSKKPELWDAIVTSNEISIFMANSDVDTVLKRYGITTDELRKREKEISQTEEINFDSLIEISAIFDRGIEFYKSILLAMSKSLSDSHQKKIESIIISIQQCKSIEGSLLIFEKKLLNEVMISDTSLLDKINSQHLLFSDATNFVIKKYNEAIIKGDNVQSSFDALKELGFKKGIRHYSVFGEIGKLLENGELPSMSQIRQVIEYSSNQNKK</sequence>
<reference evidence="3 4" key="1">
    <citation type="submission" date="2019-12" db="EMBL/GenBank/DDBJ databases">
        <title>The draft genomic sequence of strain Chitinophaga oryziterrae JCM 16595.</title>
        <authorList>
            <person name="Zhang X."/>
        </authorList>
    </citation>
    <scope>NUCLEOTIDE SEQUENCE [LARGE SCALE GENOMIC DNA]</scope>
    <source>
        <strain evidence="3 4">JCM 16595</strain>
    </source>
</reference>
<dbReference type="AlphaFoldDB" id="A0A6N8JB37"/>
<dbReference type="Pfam" id="PF10592">
    <property type="entry name" value="AIPR"/>
    <property type="match status" value="1"/>
</dbReference>
<evidence type="ECO:0000313" key="4">
    <source>
        <dbReference type="Proteomes" id="UP000468388"/>
    </source>
</evidence>
<gene>
    <name evidence="3" type="ORF">GO495_12860</name>
</gene>
<evidence type="ECO:0000259" key="1">
    <source>
        <dbReference type="Pfam" id="PF10592"/>
    </source>
</evidence>
<dbReference type="Pfam" id="PF22879">
    <property type="entry name" value="AIPR_N"/>
    <property type="match status" value="1"/>
</dbReference>
<proteinExistence type="predicted"/>
<evidence type="ECO:0000259" key="2">
    <source>
        <dbReference type="Pfam" id="PF22879"/>
    </source>
</evidence>
<feature type="domain" description="Abortive phage infection protein C-terminal" evidence="1">
    <location>
        <begin position="267"/>
        <end position="583"/>
    </location>
</feature>
<dbReference type="InterPro" id="IPR055101">
    <property type="entry name" value="AIPR_N"/>
</dbReference>
<comment type="caution">
    <text evidence="3">The sequence shown here is derived from an EMBL/GenBank/DDBJ whole genome shotgun (WGS) entry which is preliminary data.</text>
</comment>
<accession>A0A6N8JB37</accession>
<feature type="domain" description="Abortive infection phage resistance protein N-terminal" evidence="2">
    <location>
        <begin position="30"/>
        <end position="175"/>
    </location>
</feature>